<dbReference type="RefSeq" id="WP_006879748.1">
    <property type="nucleotide sequence ID" value="NZ_AEVS01000071.1"/>
</dbReference>
<dbReference type="GO" id="GO:0009898">
    <property type="term" value="C:cytoplasmic side of plasma membrane"/>
    <property type="evidence" value="ECO:0007669"/>
    <property type="project" value="TreeGrafter"/>
</dbReference>
<dbReference type="GO" id="GO:0005829">
    <property type="term" value="C:cytosol"/>
    <property type="evidence" value="ECO:0007669"/>
    <property type="project" value="TreeGrafter"/>
</dbReference>
<protein>
    <recommendedName>
        <fullName evidence="5">Pilus assembly protein</fullName>
    </recommendedName>
</protein>
<dbReference type="GO" id="GO:0005524">
    <property type="term" value="F:ATP binding"/>
    <property type="evidence" value="ECO:0007669"/>
    <property type="project" value="UniProtKB-KW"/>
</dbReference>
<dbReference type="PANTHER" id="PTHR43384">
    <property type="entry name" value="SEPTUM SITE-DETERMINING PROTEIN MIND HOMOLOG, CHLOROPLASTIC-RELATED"/>
    <property type="match status" value="1"/>
</dbReference>
<dbReference type="InterPro" id="IPR033756">
    <property type="entry name" value="YlxH/NBP35"/>
</dbReference>
<sequence>MNKHSMSVLVAATNELDMYSLSVAFAEKGISNIDQVEVDDQQIVKSVVKHGYDIVVLDVSRLSLAQAESLLHTVAVKTGAQIVAIGDNPEIAFYRSMVAAGACEYVLNPIDSNAFATTEFAVSKADASQGKVISVVGAKGGAGASTIAANLARELVTRGESVTVTDMDFATGDLDLQFDVQGNTALVEMLQYPERLEPVVYERSGIKVADNLMLFTGYLPLDSAPFWPEKSALDHFRRFTLKHSDTLVLDLPSFSMRDQIGFSSLAQADVRILVVEPTLASIRNTGQILAALESTATVRDGKLNLIVVNHTKSDKASLINCNDVQRALGVTVDVAIPYAPNHFLVKESLGRSMLNGNRKVSRAFEQLASKVNGDVAIKRKRWLRGA</sequence>
<evidence type="ECO:0000256" key="2">
    <source>
        <dbReference type="ARBA" id="ARBA00022840"/>
    </source>
</evidence>
<dbReference type="InterPro" id="IPR050625">
    <property type="entry name" value="ParA/MinD_ATPase"/>
</dbReference>
<keyword evidence="4" id="KW-1185">Reference proteome</keyword>
<proteinExistence type="predicted"/>
<dbReference type="InterPro" id="IPR027417">
    <property type="entry name" value="P-loop_NTPase"/>
</dbReference>
<evidence type="ECO:0008006" key="5">
    <source>
        <dbReference type="Google" id="ProtNLM"/>
    </source>
</evidence>
<evidence type="ECO:0000256" key="1">
    <source>
        <dbReference type="ARBA" id="ARBA00022741"/>
    </source>
</evidence>
<accession>E8LV81</accession>
<organism evidence="3 4">
    <name type="scientific">Vibrio brasiliensis LMG 20546</name>
    <dbReference type="NCBI Taxonomy" id="945543"/>
    <lineage>
        <taxon>Bacteria</taxon>
        <taxon>Pseudomonadati</taxon>
        <taxon>Pseudomonadota</taxon>
        <taxon>Gammaproteobacteria</taxon>
        <taxon>Vibrionales</taxon>
        <taxon>Vibrionaceae</taxon>
        <taxon>Vibrio</taxon>
        <taxon>Vibrio oreintalis group</taxon>
    </lineage>
</organism>
<dbReference type="SUPFAM" id="SSF52172">
    <property type="entry name" value="CheY-like"/>
    <property type="match status" value="1"/>
</dbReference>
<dbReference type="GO" id="GO:0016887">
    <property type="term" value="F:ATP hydrolysis activity"/>
    <property type="evidence" value="ECO:0007669"/>
    <property type="project" value="TreeGrafter"/>
</dbReference>
<keyword evidence="2" id="KW-0067">ATP-binding</keyword>
<name>E8LV81_9VIBR</name>
<evidence type="ECO:0000313" key="3">
    <source>
        <dbReference type="EMBL" id="EGA65466.1"/>
    </source>
</evidence>
<comment type="caution">
    <text evidence="3">The sequence shown here is derived from an EMBL/GenBank/DDBJ whole genome shotgun (WGS) entry which is preliminary data.</text>
</comment>
<dbReference type="GO" id="GO:0051782">
    <property type="term" value="P:negative regulation of cell division"/>
    <property type="evidence" value="ECO:0007669"/>
    <property type="project" value="TreeGrafter"/>
</dbReference>
<dbReference type="SUPFAM" id="SSF52540">
    <property type="entry name" value="P-loop containing nucleoside triphosphate hydrolases"/>
    <property type="match status" value="1"/>
</dbReference>
<reference evidence="3 4" key="1">
    <citation type="journal article" date="2012" name="Int. J. Syst. Evol. Microbiol.">
        <title>Vibrio caribbeanicus sp. nov., isolated from the marine sponge Scleritoderma cyanea.</title>
        <authorList>
            <person name="Hoffmann M."/>
            <person name="Monday S.R."/>
            <person name="Allard M.W."/>
            <person name="Strain E.A."/>
            <person name="Whittaker P."/>
            <person name="Naum M."/>
            <person name="McCarthy P.J."/>
            <person name="Lopez J.V."/>
            <person name="Fischer M."/>
            <person name="Brown E.W."/>
        </authorList>
    </citation>
    <scope>NUCLEOTIDE SEQUENCE [LARGE SCALE GENOMIC DNA]</scope>
    <source>
        <strain evidence="3 4">LMG 20546</strain>
    </source>
</reference>
<dbReference type="STRING" id="945543.VIBR0546_14310"/>
<dbReference type="PANTHER" id="PTHR43384:SF6">
    <property type="entry name" value="SEPTUM SITE-DETERMINING PROTEIN MIND HOMOLOG, CHLOROPLASTIC"/>
    <property type="match status" value="1"/>
</dbReference>
<gene>
    <name evidence="3" type="ORF">VIBR0546_14310</name>
</gene>
<dbReference type="AlphaFoldDB" id="E8LV81"/>
<keyword evidence="1" id="KW-0547">Nucleotide-binding</keyword>
<dbReference type="Gene3D" id="3.40.50.2300">
    <property type="match status" value="1"/>
</dbReference>
<evidence type="ECO:0000313" key="4">
    <source>
        <dbReference type="Proteomes" id="UP000004371"/>
    </source>
</evidence>
<dbReference type="eggNOG" id="COG4963">
    <property type="taxonomic scope" value="Bacteria"/>
</dbReference>
<dbReference type="Proteomes" id="UP000004371">
    <property type="component" value="Unassembled WGS sequence"/>
</dbReference>
<dbReference type="EMBL" id="AEVS01000071">
    <property type="protein sequence ID" value="EGA65466.1"/>
    <property type="molecule type" value="Genomic_DNA"/>
</dbReference>
<dbReference type="InterPro" id="IPR011006">
    <property type="entry name" value="CheY-like_superfamily"/>
</dbReference>
<dbReference type="Pfam" id="PF10609">
    <property type="entry name" value="ParA"/>
    <property type="match status" value="1"/>
</dbReference>
<dbReference type="OrthoDB" id="5843369at2"/>
<dbReference type="Gene3D" id="3.40.50.300">
    <property type="entry name" value="P-loop containing nucleotide triphosphate hydrolases"/>
    <property type="match status" value="1"/>
</dbReference>